<dbReference type="SMART" id="SM00387">
    <property type="entry name" value="HATPase_c"/>
    <property type="match status" value="1"/>
</dbReference>
<keyword evidence="6" id="KW-0479">Metal-binding</keyword>
<dbReference type="SMART" id="SM00065">
    <property type="entry name" value="GAF"/>
    <property type="match status" value="2"/>
</dbReference>
<evidence type="ECO:0000259" key="13">
    <source>
        <dbReference type="SMART" id="SM00387"/>
    </source>
</evidence>
<feature type="domain" description="Histidine kinase/HSP90-like ATPase" evidence="13">
    <location>
        <begin position="481"/>
        <end position="571"/>
    </location>
</feature>
<dbReference type="GO" id="GO:0019826">
    <property type="term" value="F:oxygen sensor activity"/>
    <property type="evidence" value="ECO:0007669"/>
    <property type="project" value="UniProtKB-ARBA"/>
</dbReference>
<dbReference type="GO" id="GO:0000287">
    <property type="term" value="F:magnesium ion binding"/>
    <property type="evidence" value="ECO:0007669"/>
    <property type="project" value="UniProtKB-ARBA"/>
</dbReference>
<dbReference type="InterPro" id="IPR011712">
    <property type="entry name" value="Sig_transdc_His_kin_sub3_dim/P"/>
</dbReference>
<dbReference type="Proteomes" id="UP000575985">
    <property type="component" value="Unassembled WGS sequence"/>
</dbReference>
<dbReference type="GO" id="GO:0016020">
    <property type="term" value="C:membrane"/>
    <property type="evidence" value="ECO:0007669"/>
    <property type="project" value="InterPro"/>
</dbReference>
<dbReference type="Pfam" id="PF07730">
    <property type="entry name" value="HisKA_3"/>
    <property type="match status" value="1"/>
</dbReference>
<evidence type="ECO:0000256" key="11">
    <source>
        <dbReference type="SAM" id="MobiDB-lite"/>
    </source>
</evidence>
<evidence type="ECO:0000259" key="12">
    <source>
        <dbReference type="SMART" id="SM00065"/>
    </source>
</evidence>
<dbReference type="GO" id="GO:0005524">
    <property type="term" value="F:ATP binding"/>
    <property type="evidence" value="ECO:0007669"/>
    <property type="project" value="UniProtKB-ARBA"/>
</dbReference>
<keyword evidence="15" id="KW-1185">Reference proteome</keyword>
<dbReference type="GO" id="GO:0019825">
    <property type="term" value="F:oxygen binding"/>
    <property type="evidence" value="ECO:0007669"/>
    <property type="project" value="UniProtKB-ARBA"/>
</dbReference>
<dbReference type="GO" id="GO:0070483">
    <property type="term" value="P:detection of hypoxia"/>
    <property type="evidence" value="ECO:0007669"/>
    <property type="project" value="UniProtKB-ARBA"/>
</dbReference>
<name>A0A853BKP4_9ACTN</name>
<gene>
    <name evidence="14" type="ORF">HNR12_001383</name>
</gene>
<dbReference type="InterPro" id="IPR036890">
    <property type="entry name" value="HATPase_C_sf"/>
</dbReference>
<evidence type="ECO:0000256" key="8">
    <source>
        <dbReference type="ARBA" id="ARBA00022842"/>
    </source>
</evidence>
<sequence length="574" mass="61618">MTDDRTHEAERTSMLLPDMGLDQLLAELQGRLGAVMVARDRVHSLLNAVVMIGTGLDLETLLRRIVEAAMDLVEARYGALGVIGDDGELERFIPVGLSAEEIAGIEHWPEGRGILGLLIKDPRPLRLRELGDHPESRGFPSGHPPMRGFLGVPVRVRDRVFGNLYLTEKTRGGDFDEDDEAIVIALATAAGVAIENARLYDETRRRETWLAASDEITTRLLSGADPDDVLHLIAQRARQMSGADLVAIATPEAGADHLTVRAADGPGADGVAGRSSAVADTLAGAVLSSGEPLITDITRPGTAPTPLLEGLGLGPALMVPLGSGTDSRGVLVLGRGVGAPPFTPAVQRLLHTFVGHAAVALRLAEARSDAERLSVLEDRDRIAKDLHDVIIQRMFAIAMSLMGCVKRIDNPGPAQRVQQAVDDLDDTIRQTRSTIFALQNTDDRPWLRNQILDVVNAATGPLGFSANLRLEGPIDSRVPDHVSDHVLAVLREALSNIARHARASRADIRIEVHDEVAVVVEDDGVGLPEGGRRSGLRNLRERAESLGGTFDARQRPGGGGTVLEWRVPVDDDPD</sequence>
<dbReference type="Pfam" id="PF13185">
    <property type="entry name" value="GAF_2"/>
    <property type="match status" value="2"/>
</dbReference>
<dbReference type="SUPFAM" id="SSF55874">
    <property type="entry name" value="ATPase domain of HSP90 chaperone/DNA topoisomerase II/histidine kinase"/>
    <property type="match status" value="1"/>
</dbReference>
<evidence type="ECO:0000256" key="3">
    <source>
        <dbReference type="ARBA" id="ARBA00022490"/>
    </source>
</evidence>
<keyword evidence="8" id="KW-0460">Magnesium</keyword>
<evidence type="ECO:0000313" key="14">
    <source>
        <dbReference type="EMBL" id="NYI95106.1"/>
    </source>
</evidence>
<keyword evidence="5" id="KW-0808">Transferase</keyword>
<organism evidence="14 15">
    <name type="scientific">Streptomonospora nanhaiensis</name>
    <dbReference type="NCBI Taxonomy" id="1323731"/>
    <lineage>
        <taxon>Bacteria</taxon>
        <taxon>Bacillati</taxon>
        <taxon>Actinomycetota</taxon>
        <taxon>Actinomycetes</taxon>
        <taxon>Streptosporangiales</taxon>
        <taxon>Nocardiopsidaceae</taxon>
        <taxon>Streptomonospora</taxon>
    </lineage>
</organism>
<keyword evidence="10" id="KW-0902">Two-component regulatory system</keyword>
<proteinExistence type="predicted"/>
<dbReference type="Gene3D" id="3.30.565.10">
    <property type="entry name" value="Histidine kinase-like ATPase, C-terminal domain"/>
    <property type="match status" value="1"/>
</dbReference>
<evidence type="ECO:0000256" key="9">
    <source>
        <dbReference type="ARBA" id="ARBA00023004"/>
    </source>
</evidence>
<evidence type="ECO:0000256" key="10">
    <source>
        <dbReference type="ARBA" id="ARBA00023012"/>
    </source>
</evidence>
<keyword evidence="7 14" id="KW-0418">Kinase</keyword>
<dbReference type="PANTHER" id="PTHR24421:SF56">
    <property type="entry name" value="OXYGEN SENSOR HISTIDINE KINASE RESPONSE REGULATOR DOST"/>
    <property type="match status" value="1"/>
</dbReference>
<evidence type="ECO:0000256" key="5">
    <source>
        <dbReference type="ARBA" id="ARBA00022679"/>
    </source>
</evidence>
<reference evidence="14 15" key="1">
    <citation type="submission" date="2020-07" db="EMBL/GenBank/DDBJ databases">
        <title>Sequencing the genomes of 1000 actinobacteria strains.</title>
        <authorList>
            <person name="Klenk H.-P."/>
        </authorList>
    </citation>
    <scope>NUCLEOTIDE SEQUENCE [LARGE SCALE GENOMIC DNA]</scope>
    <source>
        <strain evidence="14 15">DSM 45927</strain>
    </source>
</reference>
<dbReference type="Pfam" id="PF02518">
    <property type="entry name" value="HATPase_c"/>
    <property type="match status" value="1"/>
</dbReference>
<dbReference type="PANTHER" id="PTHR24421">
    <property type="entry name" value="NITRATE/NITRITE SENSOR PROTEIN NARX-RELATED"/>
    <property type="match status" value="1"/>
</dbReference>
<dbReference type="InterPro" id="IPR050482">
    <property type="entry name" value="Sensor_HK_TwoCompSys"/>
</dbReference>
<evidence type="ECO:0000256" key="2">
    <source>
        <dbReference type="ARBA" id="ARBA00001971"/>
    </source>
</evidence>
<dbReference type="GO" id="GO:0046983">
    <property type="term" value="F:protein dimerization activity"/>
    <property type="evidence" value="ECO:0007669"/>
    <property type="project" value="InterPro"/>
</dbReference>
<dbReference type="Gene3D" id="3.30.450.40">
    <property type="match status" value="2"/>
</dbReference>
<accession>A0A853BKP4</accession>
<dbReference type="GO" id="GO:0070025">
    <property type="term" value="F:carbon monoxide binding"/>
    <property type="evidence" value="ECO:0007669"/>
    <property type="project" value="UniProtKB-ARBA"/>
</dbReference>
<comment type="caution">
    <text evidence="14">The sequence shown here is derived from an EMBL/GenBank/DDBJ whole genome shotgun (WGS) entry which is preliminary data.</text>
</comment>
<dbReference type="InterPro" id="IPR003594">
    <property type="entry name" value="HATPase_dom"/>
</dbReference>
<comment type="cofactor">
    <cofactor evidence="1">
        <name>Mg(2+)</name>
        <dbReference type="ChEBI" id="CHEBI:18420"/>
    </cofactor>
</comment>
<keyword evidence="4" id="KW-0597">Phosphoprotein</keyword>
<dbReference type="GO" id="GO:0000155">
    <property type="term" value="F:phosphorelay sensor kinase activity"/>
    <property type="evidence" value="ECO:0007669"/>
    <property type="project" value="InterPro"/>
</dbReference>
<evidence type="ECO:0000256" key="1">
    <source>
        <dbReference type="ARBA" id="ARBA00001946"/>
    </source>
</evidence>
<evidence type="ECO:0000256" key="6">
    <source>
        <dbReference type="ARBA" id="ARBA00022723"/>
    </source>
</evidence>
<dbReference type="InterPro" id="IPR003018">
    <property type="entry name" value="GAF"/>
</dbReference>
<dbReference type="GO" id="GO:0070026">
    <property type="term" value="F:nitric oxide binding"/>
    <property type="evidence" value="ECO:0007669"/>
    <property type="project" value="UniProtKB-ARBA"/>
</dbReference>
<dbReference type="GO" id="GO:0020037">
    <property type="term" value="F:heme binding"/>
    <property type="evidence" value="ECO:0007669"/>
    <property type="project" value="UniProtKB-ARBA"/>
</dbReference>
<dbReference type="AlphaFoldDB" id="A0A853BKP4"/>
<feature type="region of interest" description="Disordered" evidence="11">
    <location>
        <begin position="545"/>
        <end position="574"/>
    </location>
</feature>
<evidence type="ECO:0000256" key="7">
    <source>
        <dbReference type="ARBA" id="ARBA00022777"/>
    </source>
</evidence>
<comment type="cofactor">
    <cofactor evidence="2">
        <name>heme</name>
        <dbReference type="ChEBI" id="CHEBI:30413"/>
    </cofactor>
</comment>
<evidence type="ECO:0000256" key="4">
    <source>
        <dbReference type="ARBA" id="ARBA00022553"/>
    </source>
</evidence>
<keyword evidence="3" id="KW-0963">Cytoplasm</keyword>
<dbReference type="CDD" id="cd16917">
    <property type="entry name" value="HATPase_UhpB-NarQ-NarX-like"/>
    <property type="match status" value="1"/>
</dbReference>
<protein>
    <submittedName>
        <fullName evidence="14">Signal transduction histidine kinase</fullName>
    </submittedName>
</protein>
<feature type="domain" description="GAF" evidence="12">
    <location>
        <begin position="57"/>
        <end position="204"/>
    </location>
</feature>
<dbReference type="FunFam" id="3.30.450.40:FF:000052">
    <property type="entry name" value="Oxygen sensor histidine kinase response regulator DevS/DosS"/>
    <property type="match status" value="1"/>
</dbReference>
<dbReference type="SUPFAM" id="SSF55781">
    <property type="entry name" value="GAF domain-like"/>
    <property type="match status" value="2"/>
</dbReference>
<evidence type="ECO:0000313" key="15">
    <source>
        <dbReference type="Proteomes" id="UP000575985"/>
    </source>
</evidence>
<dbReference type="EMBL" id="JACCFO010000001">
    <property type="protein sequence ID" value="NYI95106.1"/>
    <property type="molecule type" value="Genomic_DNA"/>
</dbReference>
<dbReference type="InterPro" id="IPR029016">
    <property type="entry name" value="GAF-like_dom_sf"/>
</dbReference>
<keyword evidence="9" id="KW-0408">Iron</keyword>
<dbReference type="Gene3D" id="1.20.5.1930">
    <property type="match status" value="1"/>
</dbReference>
<feature type="domain" description="GAF" evidence="12">
    <location>
        <begin position="225"/>
        <end position="371"/>
    </location>
</feature>